<evidence type="ECO:0000313" key="7">
    <source>
        <dbReference type="Proteomes" id="UP000531561"/>
    </source>
</evidence>
<reference evidence="6 7" key="1">
    <citation type="journal article" date="2020" name="Phytopathology">
        <title>A high-quality genome resource of Botrytis fragariae, a new and rapidly spreading fungal pathogen causing strawberry gray mold in the U.S.A.</title>
        <authorList>
            <person name="Wu Y."/>
            <person name="Saski C.A."/>
            <person name="Schnabel G."/>
            <person name="Xiao S."/>
            <person name="Hu M."/>
        </authorList>
    </citation>
    <scope>NUCLEOTIDE SEQUENCE [LARGE SCALE GENOMIC DNA]</scope>
    <source>
        <strain evidence="6 7">BVB16</strain>
    </source>
</reference>
<feature type="region of interest" description="Disordered" evidence="3">
    <location>
        <begin position="416"/>
        <end position="456"/>
    </location>
</feature>
<dbReference type="InterPro" id="IPR036259">
    <property type="entry name" value="MFS_trans_sf"/>
</dbReference>
<keyword evidence="4" id="KW-1133">Transmembrane helix</keyword>
<comment type="similarity">
    <text evidence="2">Belongs to the major facilitator superfamily. Monocarboxylate porter (TC 2.A.1.13) family.</text>
</comment>
<dbReference type="PANTHER" id="PTHR11360">
    <property type="entry name" value="MONOCARBOXYLATE TRANSPORTER"/>
    <property type="match status" value="1"/>
</dbReference>
<feature type="transmembrane region" description="Helical" evidence="4">
    <location>
        <begin position="191"/>
        <end position="211"/>
    </location>
</feature>
<evidence type="ECO:0000256" key="2">
    <source>
        <dbReference type="ARBA" id="ARBA00006727"/>
    </source>
</evidence>
<evidence type="ECO:0000256" key="1">
    <source>
        <dbReference type="ARBA" id="ARBA00004141"/>
    </source>
</evidence>
<dbReference type="InterPro" id="IPR050327">
    <property type="entry name" value="Proton-linked_MCT"/>
</dbReference>
<dbReference type="RefSeq" id="XP_037188388.1">
    <property type="nucleotide sequence ID" value="XM_037341576.1"/>
</dbReference>
<feature type="region of interest" description="Disordered" evidence="3">
    <location>
        <begin position="470"/>
        <end position="491"/>
    </location>
</feature>
<name>A0A8H6AL60_9HELO</name>
<keyword evidence="4" id="KW-0472">Membrane</keyword>
<sequence length="745" mass="81196">MATSSDEEKNKRTDAVSPDSSPDAKVPLHESTPQSPPTPPNGGLSAWLCVLGAFFIFTNTWGITASFGAFQSYYITTLPESASSISWIGSIQSFLVVFVGIVSGPLFDRGYIRILMATGCFLIVFGTMMLSLSTKYYQIILSQGIVIGLGAGLVYIPALAIISTQFTTKRPFAIGCASSGSSIEPKVGFGWAVRAIGFISLGTLAVSLAILSRHKRPKSATKKALFDFKAFTELPFLGFAVSLLLIFVAFYIPLFYIPSYAIYSLKIDENLSFYLLAITNAGSFFGRTVPFLIANRVGSIQIFVFWTVAAVIVMFSWLGIHNEAGFIVFCIIWGFISGVLVTAPAAAVAHPTLSPSMSVIGTRLGMSWITAAIGILIGPPIAGALVDLNTDYFVKAIVFAGVVMAAGAHNEMWPVPNLGPTPSSENEEDWTQITEPRMRKRVQNRLSQRKHRQKSRADFNAIQHENFWKQQTPLERLSPPGLDPLSNNSTPSQYNYDISSPSSYRSPSLETCWDDTIQVDSIPQEIFDASYEDFHTSFPHASSLLETDNCIPYTNNSGSRAIDPLVDLVSQQQPLPEIKHCISRYTTPHDWELADLNKIYSTNTANAPIYRVTASSTPPEPDLQSPSWQLDNIPAAQNGIILPPQLPRKNELQHSTCSLCGCHKITPLDKTHTSITASNKVQLRPTILQHSGSELPSSGSPVHSHALSSTLASSSTTIDTLLTDGLPLDLAGYSLVLVKKPHNTY</sequence>
<dbReference type="Gene3D" id="1.20.1250.20">
    <property type="entry name" value="MFS general substrate transporter like domains"/>
    <property type="match status" value="2"/>
</dbReference>
<dbReference type="InterPro" id="IPR004827">
    <property type="entry name" value="bZIP"/>
</dbReference>
<comment type="subcellular location">
    <subcellularLocation>
        <location evidence="1">Membrane</location>
        <topology evidence="1">Multi-pass membrane protein</topology>
    </subcellularLocation>
</comment>
<dbReference type="AlphaFoldDB" id="A0A8H6AL60"/>
<dbReference type="GO" id="GO:0016020">
    <property type="term" value="C:membrane"/>
    <property type="evidence" value="ECO:0007669"/>
    <property type="project" value="UniProtKB-SubCell"/>
</dbReference>
<keyword evidence="7" id="KW-1185">Reference proteome</keyword>
<dbReference type="CDD" id="cd14688">
    <property type="entry name" value="bZIP_YAP"/>
    <property type="match status" value="1"/>
</dbReference>
<feature type="transmembrane region" description="Helical" evidence="4">
    <location>
        <begin position="231"/>
        <end position="252"/>
    </location>
</feature>
<feature type="transmembrane region" description="Helical" evidence="4">
    <location>
        <begin position="365"/>
        <end position="386"/>
    </location>
</feature>
<dbReference type="EMBL" id="JABFCT010000017">
    <property type="protein sequence ID" value="KAF5869439.1"/>
    <property type="molecule type" value="Genomic_DNA"/>
</dbReference>
<feature type="compositionally biased region" description="Basic and acidic residues" evidence="3">
    <location>
        <begin position="1"/>
        <end position="14"/>
    </location>
</feature>
<feature type="transmembrane region" description="Helical" evidence="4">
    <location>
        <begin position="82"/>
        <end position="104"/>
    </location>
</feature>
<dbReference type="CDD" id="cd17352">
    <property type="entry name" value="MFS_MCT_SLC16"/>
    <property type="match status" value="1"/>
</dbReference>
<gene>
    <name evidence="6" type="ORF">Bfra_011245</name>
</gene>
<feature type="transmembrane region" description="Helical" evidence="4">
    <location>
        <begin position="110"/>
        <end position="132"/>
    </location>
</feature>
<proteinExistence type="inferred from homology"/>
<feature type="compositionally biased region" description="Basic residues" evidence="3">
    <location>
        <begin position="438"/>
        <end position="454"/>
    </location>
</feature>
<feature type="transmembrane region" description="Helical" evidence="4">
    <location>
        <begin position="300"/>
        <end position="320"/>
    </location>
</feature>
<feature type="transmembrane region" description="Helical" evidence="4">
    <location>
        <begin position="44"/>
        <end position="70"/>
    </location>
</feature>
<dbReference type="OrthoDB" id="6509908at2759"/>
<feature type="domain" description="BZIP" evidence="5">
    <location>
        <begin position="439"/>
        <end position="454"/>
    </location>
</feature>
<dbReference type="Proteomes" id="UP000531561">
    <property type="component" value="Unassembled WGS sequence"/>
</dbReference>
<organism evidence="6 7">
    <name type="scientific">Botrytis fragariae</name>
    <dbReference type="NCBI Taxonomy" id="1964551"/>
    <lineage>
        <taxon>Eukaryota</taxon>
        <taxon>Fungi</taxon>
        <taxon>Dikarya</taxon>
        <taxon>Ascomycota</taxon>
        <taxon>Pezizomycotina</taxon>
        <taxon>Leotiomycetes</taxon>
        <taxon>Helotiales</taxon>
        <taxon>Sclerotiniaceae</taxon>
        <taxon>Botrytis</taxon>
    </lineage>
</organism>
<dbReference type="InterPro" id="IPR011701">
    <property type="entry name" value="MFS"/>
</dbReference>
<keyword evidence="4" id="KW-0812">Transmembrane</keyword>
<feature type="transmembrane region" description="Helical" evidence="4">
    <location>
        <begin position="326"/>
        <end position="353"/>
    </location>
</feature>
<dbReference type="SUPFAM" id="SSF103473">
    <property type="entry name" value="MFS general substrate transporter"/>
    <property type="match status" value="1"/>
</dbReference>
<evidence type="ECO:0000256" key="4">
    <source>
        <dbReference type="SAM" id="Phobius"/>
    </source>
</evidence>
<feature type="region of interest" description="Disordered" evidence="3">
    <location>
        <begin position="1"/>
        <end position="40"/>
    </location>
</feature>
<dbReference type="PROSITE" id="PS00036">
    <property type="entry name" value="BZIP_BASIC"/>
    <property type="match status" value="1"/>
</dbReference>
<dbReference type="Pfam" id="PF07690">
    <property type="entry name" value="MFS_1"/>
    <property type="match status" value="1"/>
</dbReference>
<accession>A0A8H6AL60</accession>
<comment type="caution">
    <text evidence="6">The sequence shown here is derived from an EMBL/GenBank/DDBJ whole genome shotgun (WGS) entry which is preliminary data.</text>
</comment>
<dbReference type="GO" id="GO:0022857">
    <property type="term" value="F:transmembrane transporter activity"/>
    <property type="evidence" value="ECO:0007669"/>
    <property type="project" value="InterPro"/>
</dbReference>
<evidence type="ECO:0000313" key="6">
    <source>
        <dbReference type="EMBL" id="KAF5869439.1"/>
    </source>
</evidence>
<feature type="transmembrane region" description="Helical" evidence="4">
    <location>
        <begin position="392"/>
        <end position="408"/>
    </location>
</feature>
<feature type="transmembrane region" description="Helical" evidence="4">
    <location>
        <begin position="139"/>
        <end position="162"/>
    </location>
</feature>
<dbReference type="PANTHER" id="PTHR11360:SF252">
    <property type="entry name" value="MAJOR FACILITATOR SUPERFAMILY (MFS) PROFILE DOMAIN-CONTAINING PROTEIN-RELATED"/>
    <property type="match status" value="1"/>
</dbReference>
<evidence type="ECO:0000256" key="3">
    <source>
        <dbReference type="SAM" id="MobiDB-lite"/>
    </source>
</evidence>
<evidence type="ECO:0000259" key="5">
    <source>
        <dbReference type="PROSITE" id="PS00036"/>
    </source>
</evidence>
<dbReference type="GO" id="GO:0003700">
    <property type="term" value="F:DNA-binding transcription factor activity"/>
    <property type="evidence" value="ECO:0007669"/>
    <property type="project" value="InterPro"/>
</dbReference>
<protein>
    <submittedName>
        <fullName evidence="6">Putative mfs monocarboxylate transporter protein</fullName>
    </submittedName>
</protein>
<dbReference type="GeneID" id="59265268"/>